<dbReference type="GO" id="GO:0005524">
    <property type="term" value="F:ATP binding"/>
    <property type="evidence" value="ECO:0007669"/>
    <property type="project" value="UniProtKB-UniRule"/>
</dbReference>
<reference evidence="7" key="2">
    <citation type="journal article" date="2021" name="PeerJ">
        <title>Extensive microbial diversity within the chicken gut microbiome revealed by metagenomics and culture.</title>
        <authorList>
            <person name="Gilroy R."/>
            <person name="Ravi A."/>
            <person name="Getino M."/>
            <person name="Pursley I."/>
            <person name="Horton D.L."/>
            <person name="Alikhan N.F."/>
            <person name="Baker D."/>
            <person name="Gharbi K."/>
            <person name="Hall N."/>
            <person name="Watson M."/>
            <person name="Adriaenssens E.M."/>
            <person name="Foster-Nyarko E."/>
            <person name="Jarju S."/>
            <person name="Secka A."/>
            <person name="Antonio M."/>
            <person name="Oren A."/>
            <person name="Chaudhuri R.R."/>
            <person name="La Ragione R."/>
            <person name="Hildebrand F."/>
            <person name="Pallen M.J."/>
        </authorList>
    </citation>
    <scope>NUCLEOTIDE SEQUENCE</scope>
    <source>
        <strain evidence="7">ChiHcec3-6078</strain>
    </source>
</reference>
<keyword evidence="4 6" id="KW-0408">Iron</keyword>
<sequence length="284" mass="30425">MEDKEKKTQQAGSCDSDCSHCASAGHCGSQPQSLLEKTNDFNDIKKVIAVVSGKGGVGKSLVTSLMAVTMKRRGYKTGILDADITGPSIPKAFGIEEKASANELGIFPISTGTGIETMSVNNLLENDTDPVIWRGPVIAGTVKQFWTDVLWGEVDYLFVDMPPGTGDVPLTVFQSLPVDGIIVVTSPQELVSMIVAKAVKMAEMMDIPVLGIVENMSYLKCPDCGSEISVFGPGKTVEAAEEHGLEVLGRIPIDPRLAAACDRGMIETFEGNWLEEAADRLEKM</sequence>
<dbReference type="FunFam" id="3.40.50.300:FF:001119">
    <property type="entry name" value="Iron-sulfur cluster carrier protein"/>
    <property type="match status" value="1"/>
</dbReference>
<evidence type="ECO:0000256" key="1">
    <source>
        <dbReference type="ARBA" id="ARBA00022723"/>
    </source>
</evidence>
<protein>
    <recommendedName>
        <fullName evidence="6">Iron-sulfur cluster carrier protein</fullName>
    </recommendedName>
</protein>
<evidence type="ECO:0000256" key="2">
    <source>
        <dbReference type="ARBA" id="ARBA00022741"/>
    </source>
</evidence>
<dbReference type="Proteomes" id="UP000824090">
    <property type="component" value="Unassembled WGS sequence"/>
</dbReference>
<dbReference type="GO" id="GO:0051539">
    <property type="term" value="F:4 iron, 4 sulfur cluster binding"/>
    <property type="evidence" value="ECO:0007669"/>
    <property type="project" value="TreeGrafter"/>
</dbReference>
<dbReference type="PANTHER" id="PTHR42961">
    <property type="entry name" value="IRON-SULFUR PROTEIN NUBPL"/>
    <property type="match status" value="1"/>
</dbReference>
<comment type="function">
    <text evidence="6">Binds and transfers iron-sulfur (Fe-S) clusters to target apoproteins. Can hydrolyze ATP.</text>
</comment>
<keyword evidence="1 6" id="KW-0479">Metal-binding</keyword>
<dbReference type="CDD" id="cd02037">
    <property type="entry name" value="Mrp_NBP35"/>
    <property type="match status" value="1"/>
</dbReference>
<dbReference type="GO" id="GO:0016226">
    <property type="term" value="P:iron-sulfur cluster assembly"/>
    <property type="evidence" value="ECO:0007669"/>
    <property type="project" value="InterPro"/>
</dbReference>
<accession>A0A9D1HZT0</accession>
<reference evidence="7" key="1">
    <citation type="submission" date="2020-10" db="EMBL/GenBank/DDBJ databases">
        <authorList>
            <person name="Gilroy R."/>
        </authorList>
    </citation>
    <scope>NUCLEOTIDE SEQUENCE</scope>
    <source>
        <strain evidence="7">ChiHcec3-6078</strain>
    </source>
</reference>
<dbReference type="GO" id="GO:0016887">
    <property type="term" value="F:ATP hydrolysis activity"/>
    <property type="evidence" value="ECO:0007669"/>
    <property type="project" value="UniProtKB-UniRule"/>
</dbReference>
<keyword evidence="3 6" id="KW-0067">ATP-binding</keyword>
<dbReference type="AlphaFoldDB" id="A0A9D1HZT0"/>
<keyword evidence="5 6" id="KW-0411">Iron-sulfur</keyword>
<keyword evidence="6" id="KW-0378">Hydrolase</keyword>
<dbReference type="HAMAP" id="MF_02040">
    <property type="entry name" value="Mrp_NBP35"/>
    <property type="match status" value="1"/>
</dbReference>
<feature type="binding site" evidence="6">
    <location>
        <begin position="53"/>
        <end position="60"/>
    </location>
    <ligand>
        <name>ATP</name>
        <dbReference type="ChEBI" id="CHEBI:30616"/>
    </ligand>
</feature>
<dbReference type="InterPro" id="IPR033756">
    <property type="entry name" value="YlxH/NBP35"/>
</dbReference>
<evidence type="ECO:0000313" key="7">
    <source>
        <dbReference type="EMBL" id="HIU25633.1"/>
    </source>
</evidence>
<name>A0A9D1HZT0_9FIRM</name>
<evidence type="ECO:0000256" key="6">
    <source>
        <dbReference type="HAMAP-Rule" id="MF_02040"/>
    </source>
</evidence>
<dbReference type="InterPro" id="IPR027417">
    <property type="entry name" value="P-loop_NTPase"/>
</dbReference>
<evidence type="ECO:0000256" key="5">
    <source>
        <dbReference type="ARBA" id="ARBA00023014"/>
    </source>
</evidence>
<dbReference type="EMBL" id="DVMP01000078">
    <property type="protein sequence ID" value="HIU25633.1"/>
    <property type="molecule type" value="Genomic_DNA"/>
</dbReference>
<comment type="similarity">
    <text evidence="6">Belongs to the Mrp/NBP35 ATP-binding proteins family.</text>
</comment>
<dbReference type="PANTHER" id="PTHR42961:SF2">
    <property type="entry name" value="IRON-SULFUR PROTEIN NUBPL"/>
    <property type="match status" value="1"/>
</dbReference>
<dbReference type="InterPro" id="IPR044304">
    <property type="entry name" value="NUBPL-like"/>
</dbReference>
<dbReference type="GO" id="GO:0140663">
    <property type="term" value="F:ATP-dependent FeS chaperone activity"/>
    <property type="evidence" value="ECO:0007669"/>
    <property type="project" value="InterPro"/>
</dbReference>
<dbReference type="Pfam" id="PF10609">
    <property type="entry name" value="ParA"/>
    <property type="match status" value="1"/>
</dbReference>
<evidence type="ECO:0000256" key="3">
    <source>
        <dbReference type="ARBA" id="ARBA00022840"/>
    </source>
</evidence>
<proteinExistence type="inferred from homology"/>
<evidence type="ECO:0000313" key="8">
    <source>
        <dbReference type="Proteomes" id="UP000824090"/>
    </source>
</evidence>
<dbReference type="GO" id="GO:0046872">
    <property type="term" value="F:metal ion binding"/>
    <property type="evidence" value="ECO:0007669"/>
    <property type="project" value="UniProtKB-KW"/>
</dbReference>
<gene>
    <name evidence="7" type="ORF">IAC50_03985</name>
</gene>
<organism evidence="7 8">
    <name type="scientific">Candidatus Allocopromorpha excrementigallinarum</name>
    <dbReference type="NCBI Taxonomy" id="2840742"/>
    <lineage>
        <taxon>Bacteria</taxon>
        <taxon>Bacillati</taxon>
        <taxon>Bacillota</taxon>
        <taxon>Clostridia</taxon>
        <taxon>Eubacteriales</taxon>
        <taxon>Eubacteriaceae</taxon>
        <taxon>Eubacteriaceae incertae sedis</taxon>
        <taxon>Candidatus Allocopromorpha</taxon>
    </lineage>
</organism>
<comment type="caution">
    <text evidence="7">The sequence shown here is derived from an EMBL/GenBank/DDBJ whole genome shotgun (WGS) entry which is preliminary data.</text>
</comment>
<dbReference type="Gene3D" id="3.40.50.300">
    <property type="entry name" value="P-loop containing nucleotide triphosphate hydrolases"/>
    <property type="match status" value="1"/>
</dbReference>
<dbReference type="SUPFAM" id="SSF52540">
    <property type="entry name" value="P-loop containing nucleoside triphosphate hydrolases"/>
    <property type="match status" value="1"/>
</dbReference>
<keyword evidence="2 6" id="KW-0547">Nucleotide-binding</keyword>
<dbReference type="InterPro" id="IPR019591">
    <property type="entry name" value="Mrp/NBP35_ATP-bd"/>
</dbReference>
<evidence type="ECO:0000256" key="4">
    <source>
        <dbReference type="ARBA" id="ARBA00023004"/>
    </source>
</evidence>
<comment type="subunit">
    <text evidence="6">Homodimer.</text>
</comment>